<gene>
    <name evidence="1" type="ORF">QFC20_004027</name>
</gene>
<name>A0ACC2W6K3_9TREE</name>
<proteinExistence type="predicted"/>
<reference evidence="1" key="1">
    <citation type="submission" date="2023-04" db="EMBL/GenBank/DDBJ databases">
        <title>Draft Genome sequencing of Naganishia species isolated from polar environments using Oxford Nanopore Technology.</title>
        <authorList>
            <person name="Leo P."/>
            <person name="Venkateswaran K."/>
        </authorList>
    </citation>
    <scope>NUCLEOTIDE SEQUENCE</scope>
    <source>
        <strain evidence="1">MNA-CCFEE 5262</strain>
    </source>
</reference>
<comment type="caution">
    <text evidence="1">The sequence shown here is derived from an EMBL/GenBank/DDBJ whole genome shotgun (WGS) entry which is preliminary data.</text>
</comment>
<sequence>MSLVTHPGKNAMDRYWKTYPRASSPTASIAVIDEMELPEIAPRVAKPLPQGESHAKVAKPKIANADGGIVAIES</sequence>
<keyword evidence="2" id="KW-1185">Reference proteome</keyword>
<dbReference type="EMBL" id="JASBWS010000042">
    <property type="protein sequence ID" value="KAJ9106696.1"/>
    <property type="molecule type" value="Genomic_DNA"/>
</dbReference>
<dbReference type="Proteomes" id="UP001230649">
    <property type="component" value="Unassembled WGS sequence"/>
</dbReference>
<organism evidence="1 2">
    <name type="scientific">Naganishia adeliensis</name>
    <dbReference type="NCBI Taxonomy" id="92952"/>
    <lineage>
        <taxon>Eukaryota</taxon>
        <taxon>Fungi</taxon>
        <taxon>Dikarya</taxon>
        <taxon>Basidiomycota</taxon>
        <taxon>Agaricomycotina</taxon>
        <taxon>Tremellomycetes</taxon>
        <taxon>Filobasidiales</taxon>
        <taxon>Filobasidiaceae</taxon>
        <taxon>Naganishia</taxon>
    </lineage>
</organism>
<accession>A0ACC2W6K3</accession>
<evidence type="ECO:0000313" key="1">
    <source>
        <dbReference type="EMBL" id="KAJ9106696.1"/>
    </source>
</evidence>
<evidence type="ECO:0000313" key="2">
    <source>
        <dbReference type="Proteomes" id="UP001230649"/>
    </source>
</evidence>
<protein>
    <submittedName>
        <fullName evidence="1">Uncharacterized protein</fullName>
    </submittedName>
</protein>